<feature type="domain" description="Glutathione S-transferase UstS-like C-terminal" evidence="2">
    <location>
        <begin position="100"/>
        <end position="229"/>
    </location>
</feature>
<dbReference type="InterPro" id="IPR036282">
    <property type="entry name" value="Glutathione-S-Trfase_C_sf"/>
</dbReference>
<protein>
    <recommendedName>
        <fullName evidence="5">GST N-terminal domain-containing protein</fullName>
    </recommendedName>
</protein>
<evidence type="ECO:0000259" key="2">
    <source>
        <dbReference type="Pfam" id="PF22041"/>
    </source>
</evidence>
<sequence length="238" mass="27616">MAQIRFYDLEINQPGLIWSPNTCKTRFALNNIPYETKWVNFRNLHTIIPSITKSGKRPTVPIIEDLAHDNKPVQDSWDIAVYLEEAYPDTPSLFHGNIGLHKFFYDYANSKILPFLFKLVVSRIADNCGPPQLVKWFRANREKHFGQTLERFSGELSDNITALKNALTPVHNVLKQHLFITGDKVGFADVTLASYFAMVHAIEPDKFELVLNIYNDDIFRNWWNRTEQYRTGNNDARL</sequence>
<organism evidence="3 4">
    <name type="scientific">Mucor flavus</name>
    <dbReference type="NCBI Taxonomy" id="439312"/>
    <lineage>
        <taxon>Eukaryota</taxon>
        <taxon>Fungi</taxon>
        <taxon>Fungi incertae sedis</taxon>
        <taxon>Mucoromycota</taxon>
        <taxon>Mucoromycotina</taxon>
        <taxon>Mucoromycetes</taxon>
        <taxon>Mucorales</taxon>
        <taxon>Mucorineae</taxon>
        <taxon>Mucoraceae</taxon>
        <taxon>Mucor</taxon>
    </lineage>
</organism>
<name>A0ABP9Z613_9FUNG</name>
<dbReference type="Proteomes" id="UP001473302">
    <property type="component" value="Unassembled WGS sequence"/>
</dbReference>
<dbReference type="SUPFAM" id="SSF47616">
    <property type="entry name" value="GST C-terminal domain-like"/>
    <property type="match status" value="1"/>
</dbReference>
<dbReference type="Gene3D" id="1.20.1050.10">
    <property type="match status" value="1"/>
</dbReference>
<evidence type="ECO:0000259" key="1">
    <source>
        <dbReference type="Pfam" id="PF13409"/>
    </source>
</evidence>
<dbReference type="Pfam" id="PF13409">
    <property type="entry name" value="GST_N_2"/>
    <property type="match status" value="1"/>
</dbReference>
<evidence type="ECO:0000313" key="3">
    <source>
        <dbReference type="EMBL" id="GAA5814529.1"/>
    </source>
</evidence>
<dbReference type="InterPro" id="IPR054416">
    <property type="entry name" value="GST_UstS-like_C"/>
</dbReference>
<dbReference type="InterPro" id="IPR004045">
    <property type="entry name" value="Glutathione_S-Trfase_N"/>
</dbReference>
<comment type="caution">
    <text evidence="3">The sequence shown here is derived from an EMBL/GenBank/DDBJ whole genome shotgun (WGS) entry which is preliminary data.</text>
</comment>
<dbReference type="EMBL" id="BAABUK010000021">
    <property type="protein sequence ID" value="GAA5814529.1"/>
    <property type="molecule type" value="Genomic_DNA"/>
</dbReference>
<evidence type="ECO:0008006" key="5">
    <source>
        <dbReference type="Google" id="ProtNLM"/>
    </source>
</evidence>
<feature type="domain" description="GST N-terminal" evidence="1">
    <location>
        <begin position="18"/>
        <end position="85"/>
    </location>
</feature>
<proteinExistence type="predicted"/>
<keyword evidence="4" id="KW-1185">Reference proteome</keyword>
<dbReference type="Pfam" id="PF22041">
    <property type="entry name" value="GST_C_7"/>
    <property type="match status" value="1"/>
</dbReference>
<dbReference type="SUPFAM" id="SSF52833">
    <property type="entry name" value="Thioredoxin-like"/>
    <property type="match status" value="1"/>
</dbReference>
<dbReference type="InterPro" id="IPR036249">
    <property type="entry name" value="Thioredoxin-like_sf"/>
</dbReference>
<evidence type="ECO:0000313" key="4">
    <source>
        <dbReference type="Proteomes" id="UP001473302"/>
    </source>
</evidence>
<dbReference type="Gene3D" id="3.40.30.10">
    <property type="entry name" value="Glutaredoxin"/>
    <property type="match status" value="1"/>
</dbReference>
<reference evidence="3 4" key="1">
    <citation type="submission" date="2024-04" db="EMBL/GenBank/DDBJ databases">
        <title>genome sequences of Mucor flavus KT1a and Helicostylum pulchrum KT1b strains isolated from the surface of a dry-aged beef.</title>
        <authorList>
            <person name="Toyotome T."/>
            <person name="Hosono M."/>
            <person name="Torimaru M."/>
            <person name="Fukuda K."/>
            <person name="Mikami N."/>
        </authorList>
    </citation>
    <scope>NUCLEOTIDE SEQUENCE [LARGE SCALE GENOMIC DNA]</scope>
    <source>
        <strain evidence="3 4">KT1a</strain>
    </source>
</reference>
<gene>
    <name evidence="3" type="ORF">MFLAVUS_008026</name>
</gene>
<accession>A0ABP9Z613</accession>